<name>A0A7Z8YM97_9FLAO</name>
<dbReference type="AlphaFoldDB" id="A0A7Z8YM97"/>
<dbReference type="EMBL" id="UYIV01000001">
    <property type="protein sequence ID" value="VDH03281.1"/>
    <property type="molecule type" value="Genomic_DNA"/>
</dbReference>
<accession>A0A7Z8YM97</accession>
<dbReference type="InterPro" id="IPR005901">
    <property type="entry name" value="GLPGLI"/>
</dbReference>
<organism evidence="1 2">
    <name type="scientific">Bergeyella zoohelcum</name>
    <dbReference type="NCBI Taxonomy" id="1015"/>
    <lineage>
        <taxon>Bacteria</taxon>
        <taxon>Pseudomonadati</taxon>
        <taxon>Bacteroidota</taxon>
        <taxon>Flavobacteriia</taxon>
        <taxon>Flavobacteriales</taxon>
        <taxon>Weeksellaceae</taxon>
        <taxon>Bergeyella</taxon>
    </lineage>
</organism>
<reference evidence="1 2" key="1">
    <citation type="submission" date="2018-11" db="EMBL/GenBank/DDBJ databases">
        <authorList>
            <consortium name="Pathogen Informatics"/>
        </authorList>
    </citation>
    <scope>NUCLEOTIDE SEQUENCE [LARGE SCALE GENOMIC DNA]</scope>
    <source>
        <strain evidence="1 2">NCTC12929</strain>
    </source>
</reference>
<dbReference type="Proteomes" id="UP000270205">
    <property type="component" value="Unassembled WGS sequence"/>
</dbReference>
<evidence type="ECO:0000313" key="2">
    <source>
        <dbReference type="Proteomes" id="UP000270205"/>
    </source>
</evidence>
<dbReference type="RefSeq" id="WP_125150789.1">
    <property type="nucleotide sequence ID" value="NZ_UYIV01000001.1"/>
</dbReference>
<protein>
    <submittedName>
        <fullName evidence="1">GLPGLI family protein</fullName>
    </submittedName>
</protein>
<evidence type="ECO:0000313" key="1">
    <source>
        <dbReference type="EMBL" id="VDH03281.1"/>
    </source>
</evidence>
<dbReference type="Pfam" id="PF09697">
    <property type="entry name" value="Porph_ging"/>
    <property type="match status" value="1"/>
</dbReference>
<sequence>MKKLGLVFILWASFCWGQKMSFVYEQKCRLNKQFPDKISKYTTILDFSDGYSIYRENYYKKSDSLKLKGRVAMVPDGFENKFYIKKDLVNNTITKVINHKEFDYALPIVDALNWKILPEKKKKGIYNTQKATVNYGGREWIAWFTNDIPVNDGPYVFHGLPGLIVAIHDSEENYTFHLVQVKKMENLFDTRTNLINVDWDKYKELAVTYYLHPNLDLEQKIKAGATIRMTDADGMPMKFDMRAFNKEQQDPIRENNNPIELNHRIDYDAL</sequence>
<gene>
    <name evidence="1" type="ORF">NCTC12929_00661</name>
</gene>
<proteinExistence type="predicted"/>
<comment type="caution">
    <text evidence="1">The sequence shown here is derived from an EMBL/GenBank/DDBJ whole genome shotgun (WGS) entry which is preliminary data.</text>
</comment>
<dbReference type="NCBIfam" id="TIGR01200">
    <property type="entry name" value="GLPGLI"/>
    <property type="match status" value="1"/>
</dbReference>